<feature type="compositionally biased region" description="Polar residues" evidence="1">
    <location>
        <begin position="31"/>
        <end position="44"/>
    </location>
</feature>
<evidence type="ECO:0000256" key="1">
    <source>
        <dbReference type="SAM" id="MobiDB-lite"/>
    </source>
</evidence>
<reference evidence="2" key="1">
    <citation type="submission" date="2023-04" db="EMBL/GenBank/DDBJ databases">
        <title>Phytophthora fragariaefolia NBRC 109709.</title>
        <authorList>
            <person name="Ichikawa N."/>
            <person name="Sato H."/>
            <person name="Tonouchi N."/>
        </authorList>
    </citation>
    <scope>NUCLEOTIDE SEQUENCE</scope>
    <source>
        <strain evidence="2">NBRC 109709</strain>
    </source>
</reference>
<feature type="compositionally biased region" description="Basic and acidic residues" evidence="1">
    <location>
        <begin position="46"/>
        <end position="56"/>
    </location>
</feature>
<gene>
    <name evidence="2" type="ORF">Pfra01_002904400</name>
</gene>
<evidence type="ECO:0000313" key="2">
    <source>
        <dbReference type="EMBL" id="GMF91153.1"/>
    </source>
</evidence>
<name>A0A9W7DAT1_9STRA</name>
<feature type="compositionally biased region" description="Polar residues" evidence="1">
    <location>
        <begin position="72"/>
        <end position="92"/>
    </location>
</feature>
<dbReference type="EMBL" id="BSXT01013929">
    <property type="protein sequence ID" value="GMF91153.1"/>
    <property type="molecule type" value="Genomic_DNA"/>
</dbReference>
<accession>A0A9W7DAT1</accession>
<feature type="compositionally biased region" description="Basic residues" evidence="1">
    <location>
        <begin position="102"/>
        <end position="111"/>
    </location>
</feature>
<protein>
    <submittedName>
        <fullName evidence="2">Unnamed protein product</fullName>
    </submittedName>
</protein>
<evidence type="ECO:0000313" key="3">
    <source>
        <dbReference type="Proteomes" id="UP001165121"/>
    </source>
</evidence>
<dbReference type="Proteomes" id="UP001165121">
    <property type="component" value="Unassembled WGS sequence"/>
</dbReference>
<comment type="caution">
    <text evidence="2">The sequence shown here is derived from an EMBL/GenBank/DDBJ whole genome shotgun (WGS) entry which is preliminary data.</text>
</comment>
<feature type="region of interest" description="Disordered" evidence="1">
    <location>
        <begin position="1"/>
        <end position="111"/>
    </location>
</feature>
<keyword evidence="3" id="KW-1185">Reference proteome</keyword>
<feature type="compositionally biased region" description="Basic and acidic residues" evidence="1">
    <location>
        <begin position="18"/>
        <end position="30"/>
    </location>
</feature>
<organism evidence="2 3">
    <name type="scientific">Phytophthora fragariaefolia</name>
    <dbReference type="NCBI Taxonomy" id="1490495"/>
    <lineage>
        <taxon>Eukaryota</taxon>
        <taxon>Sar</taxon>
        <taxon>Stramenopiles</taxon>
        <taxon>Oomycota</taxon>
        <taxon>Peronosporomycetes</taxon>
        <taxon>Peronosporales</taxon>
        <taxon>Peronosporaceae</taxon>
        <taxon>Phytophthora</taxon>
    </lineage>
</organism>
<sequence length="111" mass="11921">MDARANIASPSATNALPTREDVTRCLHEASEQPTARSIATNMARNTDADPAKKDEGESNSDEVQGVPVPSRLSIQDATLSVASKANGGSSSARLVKREQHEQRRHQSSVRI</sequence>
<proteinExistence type="predicted"/>
<dbReference type="AlphaFoldDB" id="A0A9W7DAT1"/>